<reference evidence="7" key="1">
    <citation type="submission" date="2017-09" db="EMBL/GenBank/DDBJ databases">
        <title>Depth-based differentiation of microbial function through sediment-hosted aquifers and enrichment of novel symbionts in the deep terrestrial subsurface.</title>
        <authorList>
            <person name="Probst A.J."/>
            <person name="Ladd B."/>
            <person name="Jarett J.K."/>
            <person name="Geller-Mcgrath D.E."/>
            <person name="Sieber C.M.K."/>
            <person name="Emerson J.B."/>
            <person name="Anantharaman K."/>
            <person name="Thomas B.C."/>
            <person name="Malmstrom R."/>
            <person name="Stieglmeier M."/>
            <person name="Klingl A."/>
            <person name="Woyke T."/>
            <person name="Ryan C.M."/>
            <person name="Banfield J.F."/>
        </authorList>
    </citation>
    <scope>NUCLEOTIDE SEQUENCE [LARGE SCALE GENOMIC DNA]</scope>
</reference>
<gene>
    <name evidence="4" type="primary">rplQ</name>
    <name evidence="6" type="ORF">COV01_02300</name>
</gene>
<evidence type="ECO:0000256" key="1">
    <source>
        <dbReference type="ARBA" id="ARBA00008777"/>
    </source>
</evidence>
<dbReference type="AlphaFoldDB" id="A0A2M8LCG8"/>
<comment type="subunit">
    <text evidence="4">Part of the 50S ribosomal subunit. Contacts protein L32.</text>
</comment>
<accession>A0A2M8LCG8</accession>
<evidence type="ECO:0000313" key="6">
    <source>
        <dbReference type="EMBL" id="PJE74305.1"/>
    </source>
</evidence>
<dbReference type="InterPro" id="IPR000456">
    <property type="entry name" value="Ribosomal_bL17"/>
</dbReference>
<evidence type="ECO:0000256" key="2">
    <source>
        <dbReference type="ARBA" id="ARBA00022980"/>
    </source>
</evidence>
<dbReference type="Proteomes" id="UP000228700">
    <property type="component" value="Unassembled WGS sequence"/>
</dbReference>
<dbReference type="NCBIfam" id="TIGR00059">
    <property type="entry name" value="L17"/>
    <property type="match status" value="1"/>
</dbReference>
<name>A0A2M8LCG8_9BACT</name>
<dbReference type="PROSITE" id="PS01167">
    <property type="entry name" value="RIBOSOMAL_L17"/>
    <property type="match status" value="1"/>
</dbReference>
<organism evidence="6 7">
    <name type="scientific">Candidatus Taylorbacteria bacterium CG10_big_fil_rev_8_21_14_0_10_41_48</name>
    <dbReference type="NCBI Taxonomy" id="1975024"/>
    <lineage>
        <taxon>Bacteria</taxon>
        <taxon>Candidatus Tayloriibacteriota</taxon>
    </lineage>
</organism>
<dbReference type="Pfam" id="PF01196">
    <property type="entry name" value="Ribosomal_L17"/>
    <property type="match status" value="1"/>
</dbReference>
<sequence>MRKHEKFKILGREKNQRTALVRSLMRSLVIHGGITTTETKAKELRKYIEPLVTKAKNSTLANRRLLVSAMGDEKAVKKLVDVIAPEYKTRPGGYTRVVKLPLRKTDGAKMAHIQFVK</sequence>
<evidence type="ECO:0000256" key="4">
    <source>
        <dbReference type="HAMAP-Rule" id="MF_01368"/>
    </source>
</evidence>
<dbReference type="GO" id="GO:0006412">
    <property type="term" value="P:translation"/>
    <property type="evidence" value="ECO:0007669"/>
    <property type="project" value="UniProtKB-UniRule"/>
</dbReference>
<proteinExistence type="inferred from homology"/>
<evidence type="ECO:0000256" key="3">
    <source>
        <dbReference type="ARBA" id="ARBA00023274"/>
    </source>
</evidence>
<comment type="similarity">
    <text evidence="1 4 5">Belongs to the bacterial ribosomal protein bL17 family.</text>
</comment>
<protein>
    <recommendedName>
        <fullName evidence="4">Large ribosomal subunit protein bL17</fullName>
    </recommendedName>
</protein>
<dbReference type="PANTHER" id="PTHR14413:SF16">
    <property type="entry name" value="LARGE RIBOSOMAL SUBUNIT PROTEIN BL17M"/>
    <property type="match status" value="1"/>
</dbReference>
<dbReference type="InterPro" id="IPR047859">
    <property type="entry name" value="Ribosomal_bL17_CS"/>
</dbReference>
<dbReference type="GO" id="GO:0022625">
    <property type="term" value="C:cytosolic large ribosomal subunit"/>
    <property type="evidence" value="ECO:0007669"/>
    <property type="project" value="TreeGrafter"/>
</dbReference>
<dbReference type="InterPro" id="IPR036373">
    <property type="entry name" value="Ribosomal_bL17_sf"/>
</dbReference>
<dbReference type="Gene3D" id="3.90.1030.10">
    <property type="entry name" value="Ribosomal protein L17"/>
    <property type="match status" value="1"/>
</dbReference>
<dbReference type="EMBL" id="PFEQ01000009">
    <property type="protein sequence ID" value="PJE74305.1"/>
    <property type="molecule type" value="Genomic_DNA"/>
</dbReference>
<comment type="caution">
    <text evidence="6">The sequence shown here is derived from an EMBL/GenBank/DDBJ whole genome shotgun (WGS) entry which is preliminary data.</text>
</comment>
<evidence type="ECO:0000313" key="7">
    <source>
        <dbReference type="Proteomes" id="UP000228700"/>
    </source>
</evidence>
<keyword evidence="2 4" id="KW-0689">Ribosomal protein</keyword>
<dbReference type="HAMAP" id="MF_01368">
    <property type="entry name" value="Ribosomal_bL17"/>
    <property type="match status" value="1"/>
</dbReference>
<evidence type="ECO:0000256" key="5">
    <source>
        <dbReference type="RuleBase" id="RU000660"/>
    </source>
</evidence>
<dbReference type="GO" id="GO:0003735">
    <property type="term" value="F:structural constituent of ribosome"/>
    <property type="evidence" value="ECO:0007669"/>
    <property type="project" value="InterPro"/>
</dbReference>
<dbReference type="PANTHER" id="PTHR14413">
    <property type="entry name" value="RIBOSOMAL PROTEIN L17"/>
    <property type="match status" value="1"/>
</dbReference>
<keyword evidence="3 4" id="KW-0687">Ribonucleoprotein</keyword>
<dbReference type="SUPFAM" id="SSF64263">
    <property type="entry name" value="Prokaryotic ribosomal protein L17"/>
    <property type="match status" value="1"/>
</dbReference>